<dbReference type="PANTHER" id="PTHR23310">
    <property type="entry name" value="ACYL-COA-BINDING PROTEIN, ACBP"/>
    <property type="match status" value="1"/>
</dbReference>
<name>A0A9P7MDG7_9HYPO</name>
<dbReference type="OrthoDB" id="346910at2759"/>
<feature type="domain" description="ACB" evidence="3">
    <location>
        <begin position="1"/>
        <end position="97"/>
    </location>
</feature>
<dbReference type="PROSITE" id="PS51228">
    <property type="entry name" value="ACB_2"/>
    <property type="match status" value="1"/>
</dbReference>
<dbReference type="AlphaFoldDB" id="A0A9P7MDG7"/>
<keyword evidence="2" id="KW-0446">Lipid-binding</keyword>
<dbReference type="GO" id="GO:0006631">
    <property type="term" value="P:fatty acid metabolic process"/>
    <property type="evidence" value="ECO:0007669"/>
    <property type="project" value="TreeGrafter"/>
</dbReference>
<sequence length="97" mass="10800">MPKEVAETGNKAFDDAANERASALKDLGREEMLELYGLYKTAIGKDFSKETKPGILSGIPAKLKYEAWKKVADRGLSAKEAQDEYVSKIDEFEKAQK</sequence>
<protein>
    <recommendedName>
        <fullName evidence="3">ACB domain-containing protein</fullName>
    </recommendedName>
</protein>
<evidence type="ECO:0000256" key="2">
    <source>
        <dbReference type="ARBA" id="ARBA00023121"/>
    </source>
</evidence>
<dbReference type="GO" id="GO:0000062">
    <property type="term" value="F:fatty-acyl-CoA binding"/>
    <property type="evidence" value="ECO:0007669"/>
    <property type="project" value="InterPro"/>
</dbReference>
<evidence type="ECO:0000313" key="5">
    <source>
        <dbReference type="Proteomes" id="UP000706124"/>
    </source>
</evidence>
<reference evidence="4 5" key="1">
    <citation type="journal article" date="2020" name="bioRxiv">
        <title>Whole genome comparisons of ergot fungi reveals the divergence and evolution of species within the genus Claviceps are the result of varying mechanisms driving genome evolution and host range expansion.</title>
        <authorList>
            <person name="Wyka S.A."/>
            <person name="Mondo S.J."/>
            <person name="Liu M."/>
            <person name="Dettman J."/>
            <person name="Nalam V."/>
            <person name="Broders K.D."/>
        </authorList>
    </citation>
    <scope>NUCLEOTIDE SEQUENCE [LARGE SCALE GENOMIC DNA]</scope>
    <source>
        <strain evidence="4 5">CCC 1485</strain>
    </source>
</reference>
<gene>
    <name evidence="4" type="ORF">E4U60_001008</name>
</gene>
<dbReference type="EMBL" id="SRPO01000137">
    <property type="protein sequence ID" value="KAG5939148.1"/>
    <property type="molecule type" value="Genomic_DNA"/>
</dbReference>
<dbReference type="SUPFAM" id="SSF47027">
    <property type="entry name" value="Acyl-CoA binding protein"/>
    <property type="match status" value="1"/>
</dbReference>
<accession>A0A9P7MDG7</accession>
<comment type="caution">
    <text evidence="4">The sequence shown here is derived from an EMBL/GenBank/DDBJ whole genome shotgun (WGS) entry which is preliminary data.</text>
</comment>
<comment type="similarity">
    <text evidence="1">Belongs to the ACBP family.</text>
</comment>
<dbReference type="InterPro" id="IPR035984">
    <property type="entry name" value="Acyl-CoA-binding_sf"/>
</dbReference>
<dbReference type="Gene3D" id="1.20.80.10">
    <property type="match status" value="1"/>
</dbReference>
<dbReference type="InterPro" id="IPR000582">
    <property type="entry name" value="Acyl-CoA-binding_protein"/>
</dbReference>
<evidence type="ECO:0000256" key="1">
    <source>
        <dbReference type="ARBA" id="ARBA00005567"/>
    </source>
</evidence>
<proteinExistence type="inferred from homology"/>
<dbReference type="Pfam" id="PF00887">
    <property type="entry name" value="ACBP"/>
    <property type="match status" value="1"/>
</dbReference>
<evidence type="ECO:0000259" key="3">
    <source>
        <dbReference type="PROSITE" id="PS51228"/>
    </source>
</evidence>
<dbReference type="PANTHER" id="PTHR23310:SF62">
    <property type="entry name" value="ACYL-COA BINDING PROTEIN 1, ISOFORM A"/>
    <property type="match status" value="1"/>
</dbReference>
<keyword evidence="5" id="KW-1185">Reference proteome</keyword>
<dbReference type="Proteomes" id="UP000706124">
    <property type="component" value="Unassembled WGS sequence"/>
</dbReference>
<dbReference type="InterPro" id="IPR014352">
    <property type="entry name" value="FERM/acyl-CoA-bd_prot_sf"/>
</dbReference>
<organism evidence="4 5">
    <name type="scientific">Claviceps pazoutovae</name>
    <dbReference type="NCBI Taxonomy" id="1649127"/>
    <lineage>
        <taxon>Eukaryota</taxon>
        <taxon>Fungi</taxon>
        <taxon>Dikarya</taxon>
        <taxon>Ascomycota</taxon>
        <taxon>Pezizomycotina</taxon>
        <taxon>Sordariomycetes</taxon>
        <taxon>Hypocreomycetidae</taxon>
        <taxon>Hypocreales</taxon>
        <taxon>Clavicipitaceae</taxon>
        <taxon>Claviceps</taxon>
    </lineage>
</organism>
<evidence type="ECO:0000313" key="4">
    <source>
        <dbReference type="EMBL" id="KAG5939148.1"/>
    </source>
</evidence>